<dbReference type="InterPro" id="IPR036388">
    <property type="entry name" value="WH-like_DNA-bd_sf"/>
</dbReference>
<name>A0A6H0X5B1_BPTWO</name>
<dbReference type="Gene3D" id="3.40.960.10">
    <property type="entry name" value="VSR Endonuclease"/>
    <property type="match status" value="1"/>
</dbReference>
<proteinExistence type="predicted"/>
<dbReference type="RefSeq" id="YP_238556.1">
    <property type="nucleotide sequence ID" value="NC_007021.1"/>
</dbReference>
<organism evidence="1 2">
    <name type="scientific">Staphylococcus phage Twort (strain DSM 17442 / HER 48)</name>
    <name type="common">Bacteriophage Twort</name>
    <dbReference type="NCBI Taxonomy" id="2908167"/>
    <lineage>
        <taxon>Viruses</taxon>
        <taxon>Duplodnaviria</taxon>
        <taxon>Heunggongvirae</taxon>
        <taxon>Uroviricota</taxon>
        <taxon>Caudoviricetes</taxon>
        <taxon>Herelleviridae</taxon>
        <taxon>Twortvirinae</taxon>
        <taxon>Twortvirus</taxon>
        <taxon>Twortvirus twort</taxon>
    </lineage>
</organism>
<sequence>MDKKILKEASRLGIKIIKEDKITRNKTHVGVILRGKFKGCECHVSYEYLKNKNNNTEFVITILTDRGKKQYFNKVAEERGYKILEYPKELLTVNRCKLLSPKGNTWDVQWNSFENNRNSNCPKDKLKSIGERIVATILRENNIDFTSEKGIYTGLKVRQRLDFYFIIGGQKYAIEYMGRQHTEEVKGGWGVSLDRIIFLDKLKEEYCRSNGIKLLQVWYPMEDKESIFTEIKEFLDIPLKYTPEVDYISRLNDNEEEILEYYKNHSAEETSNKYGITINQVKGILNRTKFTKRFKSVEGINIKSGEKLQFNTLKEAQEYFKDSKGVDTIRACVIGKRKTACGYIWRYKDEDFSELSTKITDKRIKVFKAIKGSEVITLPLQMLSIKTGLAIQTITKLARNKGKTSKGYEIIEVTGEEKGEILDSISFVDYVQSLNKK</sequence>
<dbReference type="OrthoDB" id="24675at28883"/>
<dbReference type="KEGG" id="vg:5130293"/>
<evidence type="ECO:0000313" key="1">
    <source>
        <dbReference type="EMBL" id="QIW89105.1"/>
    </source>
</evidence>
<dbReference type="Proteomes" id="UP000503318">
    <property type="component" value="Segment"/>
</dbReference>
<protein>
    <submittedName>
        <fullName evidence="1">Uncharacterized protein</fullName>
    </submittedName>
</protein>
<evidence type="ECO:0000313" key="2">
    <source>
        <dbReference type="Proteomes" id="UP000503318"/>
    </source>
</evidence>
<accession>A0A6H0X5B1</accession>
<dbReference type="Gene3D" id="1.10.10.10">
    <property type="entry name" value="Winged helix-like DNA-binding domain superfamily/Winged helix DNA-binding domain"/>
    <property type="match status" value="1"/>
</dbReference>
<gene>
    <name evidence="1" type="ORF">TwortDSMZ_106</name>
</gene>
<organismHost>
    <name type="scientific">Twortvirus twort</name>
    <dbReference type="NCBI Taxonomy" id="55510"/>
</organismHost>
<dbReference type="EMBL" id="MT151386">
    <property type="protein sequence ID" value="QIW89105.1"/>
    <property type="molecule type" value="Genomic_DNA"/>
</dbReference>
<reference evidence="1 2" key="1">
    <citation type="submission" date="2020-03" db="EMBL/GenBank/DDBJ databases">
        <title>Variable regions in the genome of staphylococcal bacteriophage Twort.</title>
        <authorList>
            <person name="Glowacka-Rutkowska A."/>
            <person name="Gawor J."/>
            <person name="Lobocka M."/>
        </authorList>
    </citation>
    <scope>NUCLEOTIDE SEQUENCE [LARGE SCALE GENOMIC DNA]</scope>
</reference>